<proteinExistence type="predicted"/>
<keyword evidence="1" id="KW-1133">Transmembrane helix</keyword>
<sequence length="380" mass="43169">MGGTGRDATHGAEAPEPELDVMYLRYKQQPIDTTPVFNRMDVEYNATMDFKMEFFAVQATALGEAIITNIYLCPKADCHQETPRAMVDFSRRVSLDPGEKTLYKFDVELQGHLIVQGNTLYPKFRPDILRYRCFLEVGTEFGLLELHLLDQGQTVLAEAEAPVKLAEDNITSLDNTNPEQLHRPPLRRLREEAFGEFQYPNKYLQFPVPMGFRRTLRFKVTSADGGRFGYYRLDLARQQCSREQPLFDVSRGCVRFCNMGYWPDFGQSRCKRCPGSCLSCSSRSHCLRCPQGGEAMYFLEAGQCIQQARPFWQRHGEQVLALALGGLALLIFLCGLLGFACRAPKRGERGERSSGSLEFGTAFTKQKGYRQLPDEDPEVF</sequence>
<dbReference type="EMBL" id="CAUJNA010002557">
    <property type="protein sequence ID" value="CAJ1393385.1"/>
    <property type="molecule type" value="Genomic_DNA"/>
</dbReference>
<dbReference type="Proteomes" id="UP001178507">
    <property type="component" value="Unassembled WGS sequence"/>
</dbReference>
<evidence type="ECO:0000256" key="1">
    <source>
        <dbReference type="SAM" id="Phobius"/>
    </source>
</evidence>
<evidence type="ECO:0000313" key="3">
    <source>
        <dbReference type="Proteomes" id="UP001178507"/>
    </source>
</evidence>
<dbReference type="AlphaFoldDB" id="A0AA36IT29"/>
<dbReference type="SUPFAM" id="SSF57184">
    <property type="entry name" value="Growth factor receptor domain"/>
    <property type="match status" value="1"/>
</dbReference>
<protein>
    <submittedName>
        <fullName evidence="2">Uncharacterized protein</fullName>
    </submittedName>
</protein>
<accession>A0AA36IT29</accession>
<dbReference type="InterPro" id="IPR009030">
    <property type="entry name" value="Growth_fac_rcpt_cys_sf"/>
</dbReference>
<gene>
    <name evidence="2" type="ORF">EVOR1521_LOCUS18262</name>
</gene>
<keyword evidence="1" id="KW-0812">Transmembrane</keyword>
<reference evidence="2" key="1">
    <citation type="submission" date="2023-08" db="EMBL/GenBank/DDBJ databases">
        <authorList>
            <person name="Chen Y."/>
            <person name="Shah S."/>
            <person name="Dougan E. K."/>
            <person name="Thang M."/>
            <person name="Chan C."/>
        </authorList>
    </citation>
    <scope>NUCLEOTIDE SEQUENCE</scope>
</reference>
<feature type="transmembrane region" description="Helical" evidence="1">
    <location>
        <begin position="319"/>
        <end position="340"/>
    </location>
</feature>
<dbReference type="Gene3D" id="2.10.220.10">
    <property type="entry name" value="Hormone Receptor, Insulin-like Growth Factor Receptor 1, Chain A, domain 2"/>
    <property type="match status" value="1"/>
</dbReference>
<keyword evidence="3" id="KW-1185">Reference proteome</keyword>
<keyword evidence="1" id="KW-0472">Membrane</keyword>
<comment type="caution">
    <text evidence="2">The sequence shown here is derived from an EMBL/GenBank/DDBJ whole genome shotgun (WGS) entry which is preliminary data.</text>
</comment>
<organism evidence="2 3">
    <name type="scientific">Effrenium voratum</name>
    <dbReference type="NCBI Taxonomy" id="2562239"/>
    <lineage>
        <taxon>Eukaryota</taxon>
        <taxon>Sar</taxon>
        <taxon>Alveolata</taxon>
        <taxon>Dinophyceae</taxon>
        <taxon>Suessiales</taxon>
        <taxon>Symbiodiniaceae</taxon>
        <taxon>Effrenium</taxon>
    </lineage>
</organism>
<name>A0AA36IT29_9DINO</name>
<evidence type="ECO:0000313" key="2">
    <source>
        <dbReference type="EMBL" id="CAJ1393385.1"/>
    </source>
</evidence>